<evidence type="ECO:0000259" key="1">
    <source>
        <dbReference type="PROSITE" id="PS50234"/>
    </source>
</evidence>
<gene>
    <name evidence="2" type="primary">ORF172511</name>
</gene>
<evidence type="ECO:0000313" key="2">
    <source>
        <dbReference type="EMBL" id="CEK89712.1"/>
    </source>
</evidence>
<feature type="non-terminal residue" evidence="2">
    <location>
        <position position="95"/>
    </location>
</feature>
<dbReference type="InterPro" id="IPR002035">
    <property type="entry name" value="VWF_A"/>
</dbReference>
<dbReference type="SUPFAM" id="SSF53300">
    <property type="entry name" value="vWA-like"/>
    <property type="match status" value="1"/>
</dbReference>
<protein>
    <recommendedName>
        <fullName evidence="1">VWFA domain-containing protein</fullName>
    </recommendedName>
</protein>
<organism evidence="2">
    <name type="scientific">Arion vulgaris</name>
    <dbReference type="NCBI Taxonomy" id="1028688"/>
    <lineage>
        <taxon>Eukaryota</taxon>
        <taxon>Metazoa</taxon>
        <taxon>Spiralia</taxon>
        <taxon>Lophotrochozoa</taxon>
        <taxon>Mollusca</taxon>
        <taxon>Gastropoda</taxon>
        <taxon>Heterobranchia</taxon>
        <taxon>Euthyneura</taxon>
        <taxon>Panpulmonata</taxon>
        <taxon>Eupulmonata</taxon>
        <taxon>Stylommatophora</taxon>
        <taxon>Helicina</taxon>
        <taxon>Arionoidea</taxon>
        <taxon>Arionidae</taxon>
        <taxon>Arion</taxon>
    </lineage>
</organism>
<feature type="domain" description="VWFA" evidence="1">
    <location>
        <begin position="1"/>
        <end position="95"/>
    </location>
</feature>
<sequence length="95" mass="10794">SGEWRIGALTFDSEVRADFHLNRYSYQDETVEAVESLRNRRISGRPDVAAAFDYVRSVMFTSNNGDRSKARNFVILITGNERSLNSKQSYAAANR</sequence>
<name>A0A0B7B9X9_9EUPU</name>
<dbReference type="PROSITE" id="PS50234">
    <property type="entry name" value="VWFA"/>
    <property type="match status" value="1"/>
</dbReference>
<feature type="non-terminal residue" evidence="2">
    <location>
        <position position="1"/>
    </location>
</feature>
<reference evidence="2" key="1">
    <citation type="submission" date="2014-12" db="EMBL/GenBank/DDBJ databases">
        <title>Insight into the proteome of Arion vulgaris.</title>
        <authorList>
            <person name="Aradska J."/>
            <person name="Bulat T."/>
            <person name="Smidak R."/>
            <person name="Sarate P."/>
            <person name="Gangsoo J."/>
            <person name="Sialana F."/>
            <person name="Bilban M."/>
            <person name="Lubec G."/>
        </authorList>
    </citation>
    <scope>NUCLEOTIDE SEQUENCE</scope>
    <source>
        <tissue evidence="2">Skin</tissue>
    </source>
</reference>
<dbReference type="Gene3D" id="3.40.50.410">
    <property type="entry name" value="von Willebrand factor, type A domain"/>
    <property type="match status" value="1"/>
</dbReference>
<dbReference type="Pfam" id="PF00092">
    <property type="entry name" value="VWA"/>
    <property type="match status" value="1"/>
</dbReference>
<dbReference type="InterPro" id="IPR036465">
    <property type="entry name" value="vWFA_dom_sf"/>
</dbReference>
<proteinExistence type="predicted"/>
<dbReference type="EMBL" id="HACG01042847">
    <property type="protein sequence ID" value="CEK89712.1"/>
    <property type="molecule type" value="Transcribed_RNA"/>
</dbReference>
<dbReference type="AlphaFoldDB" id="A0A0B7B9X9"/>
<accession>A0A0B7B9X9</accession>